<evidence type="ECO:0000256" key="10">
    <source>
        <dbReference type="SAM" id="Coils"/>
    </source>
</evidence>
<reference evidence="12 13" key="1">
    <citation type="submission" date="2015-01" db="EMBL/GenBank/DDBJ databases">
        <title>The Genome Sequence of Cladophialophora immunda CBS83496.</title>
        <authorList>
            <consortium name="The Broad Institute Genomics Platform"/>
            <person name="Cuomo C."/>
            <person name="de Hoog S."/>
            <person name="Gorbushina A."/>
            <person name="Stielow B."/>
            <person name="Teixiera M."/>
            <person name="Abouelleil A."/>
            <person name="Chapman S.B."/>
            <person name="Priest M."/>
            <person name="Young S.K."/>
            <person name="Wortman J."/>
            <person name="Nusbaum C."/>
            <person name="Birren B."/>
        </authorList>
    </citation>
    <scope>NUCLEOTIDE SEQUENCE [LARGE SCALE GENOMIC DNA]</scope>
    <source>
        <strain evidence="12 13">CBS 83496</strain>
    </source>
</reference>
<feature type="compositionally biased region" description="Pro residues" evidence="11">
    <location>
        <begin position="205"/>
        <end position="223"/>
    </location>
</feature>
<accession>A0A0D1ZJ07</accession>
<keyword evidence="7 10" id="KW-0175">Coiled coil</keyword>
<keyword evidence="4" id="KW-0132">Cell division</keyword>
<keyword evidence="13" id="KW-1185">Reference proteome</keyword>
<evidence type="ECO:0000256" key="11">
    <source>
        <dbReference type="SAM" id="MobiDB-lite"/>
    </source>
</evidence>
<keyword evidence="3" id="KW-0963">Cytoplasm</keyword>
<evidence type="ECO:0000256" key="8">
    <source>
        <dbReference type="ARBA" id="ARBA00023212"/>
    </source>
</evidence>
<dbReference type="GO" id="GO:0070652">
    <property type="term" value="C:HAUS complex"/>
    <property type="evidence" value="ECO:0007669"/>
    <property type="project" value="InterPro"/>
</dbReference>
<evidence type="ECO:0000256" key="3">
    <source>
        <dbReference type="ARBA" id="ARBA00022490"/>
    </source>
</evidence>
<keyword evidence="5" id="KW-0493">Microtubule</keyword>
<dbReference type="RefSeq" id="XP_016248162.1">
    <property type="nucleotide sequence ID" value="XM_016394743.1"/>
</dbReference>
<dbReference type="PANTHER" id="PTHR31570:SF1">
    <property type="entry name" value="HAUS AUGMIN-LIKE COMPLEX SUBUNIT 1"/>
    <property type="match status" value="1"/>
</dbReference>
<dbReference type="GeneID" id="27346835"/>
<dbReference type="OrthoDB" id="5372507at2759"/>
<dbReference type="GO" id="GO:0051301">
    <property type="term" value="P:cell division"/>
    <property type="evidence" value="ECO:0007669"/>
    <property type="project" value="UniProtKB-KW"/>
</dbReference>
<evidence type="ECO:0000256" key="4">
    <source>
        <dbReference type="ARBA" id="ARBA00022618"/>
    </source>
</evidence>
<keyword evidence="6" id="KW-0498">Mitosis</keyword>
<keyword evidence="9" id="KW-0131">Cell cycle</keyword>
<dbReference type="Pfam" id="PF25762">
    <property type="entry name" value="HAUS1"/>
    <property type="match status" value="1"/>
</dbReference>
<dbReference type="GO" id="GO:0005819">
    <property type="term" value="C:spindle"/>
    <property type="evidence" value="ECO:0007669"/>
    <property type="project" value="UniProtKB-SubCell"/>
</dbReference>
<evidence type="ECO:0000256" key="9">
    <source>
        <dbReference type="ARBA" id="ARBA00023306"/>
    </source>
</evidence>
<organism evidence="12 13">
    <name type="scientific">Cladophialophora immunda</name>
    <dbReference type="NCBI Taxonomy" id="569365"/>
    <lineage>
        <taxon>Eukaryota</taxon>
        <taxon>Fungi</taxon>
        <taxon>Dikarya</taxon>
        <taxon>Ascomycota</taxon>
        <taxon>Pezizomycotina</taxon>
        <taxon>Eurotiomycetes</taxon>
        <taxon>Chaetothyriomycetidae</taxon>
        <taxon>Chaetothyriales</taxon>
        <taxon>Herpotrichiellaceae</taxon>
        <taxon>Cladophialophora</taxon>
    </lineage>
</organism>
<dbReference type="InterPro" id="IPR026243">
    <property type="entry name" value="HAUS1"/>
</dbReference>
<name>A0A0D1ZJ07_9EURO</name>
<sequence length="359" mass="39029">MQASPSKARAQAIASHSWSIVHTWLARLYHPTPVPAFERNAATLKALQSLMAENIAADRVRELLFEAKVEELAAGEEAARLERRATLTDLENSCGANAILSLLETSLASSSRTALQSLASSVVLLGCVSSTTSTDASVLRTLTSQIVNIPRQTFAQESQLSAIETLTATLQSQITETQKALAAFAERTTPRPAHLRDDDDDDDPPSPSFPPPTTLSPATPPPTTSLLPSAITTTTTTTTTMDYSHLHGVTLQHQRETKQLALKSAEYKSQIDALSRALQQRPSSNLWDGEDDEPDPTAVLAAKQRSLGAKKKQIEALEGRLRQFHGLPPDVDGSRAEVRRAQGELDRLRGRRDELFEAL</sequence>
<gene>
    <name evidence="12" type="ORF">PV07_07641</name>
</gene>
<dbReference type="GO" id="GO:0005874">
    <property type="term" value="C:microtubule"/>
    <property type="evidence" value="ECO:0007669"/>
    <property type="project" value="UniProtKB-KW"/>
</dbReference>
<comment type="subcellular location">
    <subcellularLocation>
        <location evidence="1">Cytoplasm</location>
        <location evidence="1">Cytoskeleton</location>
        <location evidence="1">Spindle</location>
    </subcellularLocation>
</comment>
<dbReference type="PANTHER" id="PTHR31570">
    <property type="entry name" value="HAUS AUGMIN-LIKE COMPLEX SUBUNIT 1"/>
    <property type="match status" value="1"/>
</dbReference>
<dbReference type="GO" id="GO:0051225">
    <property type="term" value="P:spindle assembly"/>
    <property type="evidence" value="ECO:0007669"/>
    <property type="project" value="InterPro"/>
</dbReference>
<dbReference type="EMBL" id="KN847043">
    <property type="protein sequence ID" value="KIW27946.1"/>
    <property type="molecule type" value="Genomic_DNA"/>
</dbReference>
<keyword evidence="8" id="KW-0206">Cytoskeleton</keyword>
<feature type="coiled-coil region" evidence="10">
    <location>
        <begin position="300"/>
        <end position="358"/>
    </location>
</feature>
<evidence type="ECO:0000256" key="5">
    <source>
        <dbReference type="ARBA" id="ARBA00022701"/>
    </source>
</evidence>
<evidence type="ECO:0000313" key="13">
    <source>
        <dbReference type="Proteomes" id="UP000054466"/>
    </source>
</evidence>
<dbReference type="VEuPathDB" id="FungiDB:PV07_07641"/>
<dbReference type="AlphaFoldDB" id="A0A0D1ZJ07"/>
<feature type="region of interest" description="Disordered" evidence="11">
    <location>
        <begin position="186"/>
        <end position="229"/>
    </location>
</feature>
<dbReference type="Proteomes" id="UP000054466">
    <property type="component" value="Unassembled WGS sequence"/>
</dbReference>
<evidence type="ECO:0000256" key="6">
    <source>
        <dbReference type="ARBA" id="ARBA00022776"/>
    </source>
</evidence>
<dbReference type="GO" id="GO:0005829">
    <property type="term" value="C:cytosol"/>
    <property type="evidence" value="ECO:0007669"/>
    <property type="project" value="TreeGrafter"/>
</dbReference>
<protein>
    <submittedName>
        <fullName evidence="12">Uncharacterized protein</fullName>
    </submittedName>
</protein>
<evidence type="ECO:0000256" key="7">
    <source>
        <dbReference type="ARBA" id="ARBA00023054"/>
    </source>
</evidence>
<evidence type="ECO:0000313" key="12">
    <source>
        <dbReference type="EMBL" id="KIW27946.1"/>
    </source>
</evidence>
<comment type="similarity">
    <text evidence="2">Belongs to the HAUS1 family.</text>
</comment>
<dbReference type="HOGENOM" id="CLU_068908_0_0_1"/>
<proteinExistence type="inferred from homology"/>
<evidence type="ECO:0000256" key="1">
    <source>
        <dbReference type="ARBA" id="ARBA00004186"/>
    </source>
</evidence>
<evidence type="ECO:0000256" key="2">
    <source>
        <dbReference type="ARBA" id="ARBA00005479"/>
    </source>
</evidence>